<dbReference type="Proteomes" id="UP001498771">
    <property type="component" value="Unassembled WGS sequence"/>
</dbReference>
<organism evidence="1 2">
    <name type="scientific">Myxozyma melibiosi</name>
    <dbReference type="NCBI Taxonomy" id="54550"/>
    <lineage>
        <taxon>Eukaryota</taxon>
        <taxon>Fungi</taxon>
        <taxon>Dikarya</taxon>
        <taxon>Ascomycota</taxon>
        <taxon>Saccharomycotina</taxon>
        <taxon>Lipomycetes</taxon>
        <taxon>Lipomycetales</taxon>
        <taxon>Lipomycetaceae</taxon>
        <taxon>Myxozyma</taxon>
    </lineage>
</organism>
<evidence type="ECO:0000313" key="2">
    <source>
        <dbReference type="Proteomes" id="UP001498771"/>
    </source>
</evidence>
<sequence>MTVEGDAIDSPPKSFTKPCRQDYRLLMYSEANSTPPERLLKFAKQLIVKILKEEEALKDVPLTEDNILDFSLPDFSDKDERYKSCLAFIYTKCGDYLFALGEFDSAQNAYNKALKCSSLLDKHTAAACRGLSALIWSRADDSASLGSAIKYLETAVVAAGSPDFLQKHADELSSLDVAASLANELLSGSDSDRIPNQEFLSAEIELGALYAKIGEREKGLSTLLKALKALYATEQASVEGVPARDKVDMLFRANTADETKAKFYIAELLLKFGLEDEAYDWAKMAYEIALGTYEFHVESAQIARTSLEIMARIEKMKGELELAEKHEKIARRIYVPVVQEKFCYGWRL</sequence>
<dbReference type="InterPro" id="IPR011990">
    <property type="entry name" value="TPR-like_helical_dom_sf"/>
</dbReference>
<proteinExistence type="predicted"/>
<gene>
    <name evidence="1" type="ORF">BZA70DRAFT_289452</name>
</gene>
<keyword evidence="2" id="KW-1185">Reference proteome</keyword>
<dbReference type="RefSeq" id="XP_064768564.1">
    <property type="nucleotide sequence ID" value="XM_064914116.1"/>
</dbReference>
<protein>
    <submittedName>
        <fullName evidence="1">Uncharacterized protein</fullName>
    </submittedName>
</protein>
<evidence type="ECO:0000313" key="1">
    <source>
        <dbReference type="EMBL" id="KAK7205531.1"/>
    </source>
</evidence>
<reference evidence="1 2" key="1">
    <citation type="submission" date="2024-03" db="EMBL/GenBank/DDBJ databases">
        <title>Genome-scale model development and genomic sequencing of the oleaginous clade Lipomyces.</title>
        <authorList>
            <consortium name="Lawrence Berkeley National Laboratory"/>
            <person name="Czajka J.J."/>
            <person name="Han Y."/>
            <person name="Kim J."/>
            <person name="Mondo S.J."/>
            <person name="Hofstad B.A."/>
            <person name="Robles A."/>
            <person name="Haridas S."/>
            <person name="Riley R."/>
            <person name="LaButti K."/>
            <person name="Pangilinan J."/>
            <person name="Andreopoulos W."/>
            <person name="Lipzen A."/>
            <person name="Yan J."/>
            <person name="Wang M."/>
            <person name="Ng V."/>
            <person name="Grigoriev I.V."/>
            <person name="Spatafora J.W."/>
            <person name="Magnuson J.K."/>
            <person name="Baker S.E."/>
            <person name="Pomraning K.R."/>
        </authorList>
    </citation>
    <scope>NUCLEOTIDE SEQUENCE [LARGE SCALE GENOMIC DNA]</scope>
    <source>
        <strain evidence="1 2">Phaff 52-87</strain>
    </source>
</reference>
<dbReference type="EMBL" id="JBBJBU010000005">
    <property type="protein sequence ID" value="KAK7205531.1"/>
    <property type="molecule type" value="Genomic_DNA"/>
</dbReference>
<comment type="caution">
    <text evidence="1">The sequence shown here is derived from an EMBL/GenBank/DDBJ whole genome shotgun (WGS) entry which is preliminary data.</text>
</comment>
<dbReference type="Gene3D" id="1.25.40.10">
    <property type="entry name" value="Tetratricopeptide repeat domain"/>
    <property type="match status" value="1"/>
</dbReference>
<dbReference type="SUPFAM" id="SSF48452">
    <property type="entry name" value="TPR-like"/>
    <property type="match status" value="1"/>
</dbReference>
<accession>A0ABR1F6T5</accession>
<name>A0ABR1F6T5_9ASCO</name>
<dbReference type="GeneID" id="90039628"/>